<protein>
    <recommendedName>
        <fullName evidence="5">RRM domain-containing protein</fullName>
    </recommendedName>
</protein>
<feature type="domain" description="RRM" evidence="5">
    <location>
        <begin position="6"/>
        <end position="82"/>
    </location>
</feature>
<organism evidence="6 7">
    <name type="scientific">Zingiber officinale</name>
    <name type="common">Ginger</name>
    <name type="synonym">Amomum zingiber</name>
    <dbReference type="NCBI Taxonomy" id="94328"/>
    <lineage>
        <taxon>Eukaryota</taxon>
        <taxon>Viridiplantae</taxon>
        <taxon>Streptophyta</taxon>
        <taxon>Embryophyta</taxon>
        <taxon>Tracheophyta</taxon>
        <taxon>Spermatophyta</taxon>
        <taxon>Magnoliopsida</taxon>
        <taxon>Liliopsida</taxon>
        <taxon>Zingiberales</taxon>
        <taxon>Zingiberaceae</taxon>
        <taxon>Zingiber</taxon>
    </lineage>
</organism>
<dbReference type="SMART" id="SM00360">
    <property type="entry name" value="RRM"/>
    <property type="match status" value="2"/>
</dbReference>
<dbReference type="GO" id="GO:0006417">
    <property type="term" value="P:regulation of translation"/>
    <property type="evidence" value="ECO:0007669"/>
    <property type="project" value="TreeGrafter"/>
</dbReference>
<dbReference type="InterPro" id="IPR012677">
    <property type="entry name" value="Nucleotide-bd_a/b_plait_sf"/>
</dbReference>
<evidence type="ECO:0000256" key="1">
    <source>
        <dbReference type="ARBA" id="ARBA00022737"/>
    </source>
</evidence>
<evidence type="ECO:0000256" key="3">
    <source>
        <dbReference type="PROSITE-ProRule" id="PRU00176"/>
    </source>
</evidence>
<evidence type="ECO:0000256" key="4">
    <source>
        <dbReference type="SAM" id="Phobius"/>
    </source>
</evidence>
<name>A0A8J5HC96_ZINOF</name>
<keyword evidence="4" id="KW-0472">Membrane</keyword>
<dbReference type="EMBL" id="JACMSC010000005">
    <property type="protein sequence ID" value="KAG6520781.1"/>
    <property type="molecule type" value="Genomic_DNA"/>
</dbReference>
<accession>A0A8J5HC96</accession>
<dbReference type="GO" id="GO:0003729">
    <property type="term" value="F:mRNA binding"/>
    <property type="evidence" value="ECO:0007669"/>
    <property type="project" value="TreeGrafter"/>
</dbReference>
<reference evidence="6 7" key="1">
    <citation type="submission" date="2020-08" db="EMBL/GenBank/DDBJ databases">
        <title>Plant Genome Project.</title>
        <authorList>
            <person name="Zhang R.-G."/>
        </authorList>
    </citation>
    <scope>NUCLEOTIDE SEQUENCE [LARGE SCALE GENOMIC DNA]</scope>
    <source>
        <tissue evidence="6">Rhizome</tissue>
    </source>
</reference>
<dbReference type="Gene3D" id="3.30.70.330">
    <property type="match status" value="2"/>
</dbReference>
<feature type="domain" description="RRM" evidence="5">
    <location>
        <begin position="107"/>
        <end position="184"/>
    </location>
</feature>
<sequence length="676" mass="75117">MAVDPRKLFIGGISWDTNEDDLREHFSKFGEVAEVVIMKDRNTGRARGFGFVVFTHPAVSERVVMEKHAIDGRIVDVKKAVPREDQQILNRSNNNSICGSLSPGRTRKIFVGGLPPTITENDFKNYFDQFGTITDAVVMYDHNTQRPRGFGFITYDSEDAVNKVLLNSFHDLNGKKVEVKRAVPKELSPGPNTRLQTDGYNYGVNGGNSLLSGCTQEGNSFLSGYTQGNNPSLFSGYGMKMDAKLRALSAWRNGLSSLVSGFRVGIDYDPTLSSSILGNANLNSILKYQQELNSYCDRNLNRYNSPMPYSSINQNTGTLLSLLPQNVLGNTELNYTVNSTTASASMASGRENLGSFSNSRLNWASSLPISSQIEGSFSGFWGGNVSCVGTDNTVLGGSNFERSVSPPAANTNRTTSCFKYEASYENLYRDDSVFGDPTWQLSFLDLDVTSSLSYRLGNPDLDITGKEIEDFACGYFAKNKQTYAERWPEVICKRSARWQSRCLALMVPSSLPLIHQSPSFLLSPWHGIRRLDRGRFHRTFSVNGPLGRDETRSEVDRDKAREALRQLDQQLESLAQRETLPRKKRPAPPPFLGVLVDESDLERDFMMTGRQVEEMPEISDSFLAYTAAALLLLTIVNNILFIVFTKPPADGNEEVSDVVRQPLVDLTEQAAPQLVD</sequence>
<dbReference type="CDD" id="cd12330">
    <property type="entry name" value="RRM2_Hrp1p"/>
    <property type="match status" value="1"/>
</dbReference>
<dbReference type="PANTHER" id="PTHR48032">
    <property type="entry name" value="RNA-BINDING PROTEIN MUSASHI HOMOLOG RBP6"/>
    <property type="match status" value="1"/>
</dbReference>
<dbReference type="CDD" id="cd12325">
    <property type="entry name" value="RRM1_hnRNPA_hnRNPD_like"/>
    <property type="match status" value="1"/>
</dbReference>
<evidence type="ECO:0000259" key="5">
    <source>
        <dbReference type="PROSITE" id="PS50102"/>
    </source>
</evidence>
<evidence type="ECO:0000313" key="6">
    <source>
        <dbReference type="EMBL" id="KAG6520781.1"/>
    </source>
</evidence>
<dbReference type="FunFam" id="3.30.70.330:FF:000102">
    <property type="entry name" value="Heterogeneous nuclear ribonucleoprotein 1"/>
    <property type="match status" value="1"/>
</dbReference>
<dbReference type="Pfam" id="PF00076">
    <property type="entry name" value="RRM_1"/>
    <property type="match status" value="2"/>
</dbReference>
<dbReference type="InterPro" id="IPR035979">
    <property type="entry name" value="RBD_domain_sf"/>
</dbReference>
<dbReference type="InterPro" id="IPR000504">
    <property type="entry name" value="RRM_dom"/>
</dbReference>
<keyword evidence="7" id="KW-1185">Reference proteome</keyword>
<keyword evidence="2 3" id="KW-0694">RNA-binding</keyword>
<dbReference type="SUPFAM" id="SSF54928">
    <property type="entry name" value="RNA-binding domain, RBD"/>
    <property type="match status" value="2"/>
</dbReference>
<evidence type="ECO:0000313" key="7">
    <source>
        <dbReference type="Proteomes" id="UP000734854"/>
    </source>
</evidence>
<dbReference type="PROSITE" id="PS50102">
    <property type="entry name" value="RRM"/>
    <property type="match status" value="2"/>
</dbReference>
<dbReference type="PANTHER" id="PTHR48032:SF6">
    <property type="entry name" value="RNA-BINDING (RRM_RBD_RNP MOTIFS) FAMILY PROTEIN"/>
    <property type="match status" value="1"/>
</dbReference>
<dbReference type="FunFam" id="3.30.70.330:FF:000051">
    <property type="entry name" value="Heterogeneous nuclear ribonucleoprotein 1"/>
    <property type="match status" value="1"/>
</dbReference>
<comment type="caution">
    <text evidence="6">The sequence shown here is derived from an EMBL/GenBank/DDBJ whole genome shotgun (WGS) entry which is preliminary data.</text>
</comment>
<keyword evidence="4" id="KW-1133">Transmembrane helix</keyword>
<proteinExistence type="predicted"/>
<evidence type="ECO:0000256" key="2">
    <source>
        <dbReference type="ARBA" id="ARBA00022884"/>
    </source>
</evidence>
<feature type="transmembrane region" description="Helical" evidence="4">
    <location>
        <begin position="622"/>
        <end position="644"/>
    </location>
</feature>
<dbReference type="AlphaFoldDB" id="A0A8J5HC96"/>
<keyword evidence="1" id="KW-0677">Repeat</keyword>
<keyword evidence="4" id="KW-0812">Transmembrane</keyword>
<gene>
    <name evidence="6" type="ORF">ZIOFF_017841</name>
</gene>
<dbReference type="Proteomes" id="UP000734854">
    <property type="component" value="Unassembled WGS sequence"/>
</dbReference>